<feature type="binding site" evidence="2">
    <location>
        <position position="215"/>
    </location>
    <ligand>
        <name>Mg(2+)</name>
        <dbReference type="ChEBI" id="CHEBI:18420"/>
        <label>5</label>
    </ligand>
</feature>
<feature type="binding site" evidence="2">
    <location>
        <position position="76"/>
    </location>
    <ligand>
        <name>Mg(2+)</name>
        <dbReference type="ChEBI" id="CHEBI:18420"/>
        <label>2</label>
    </ligand>
</feature>
<sequence length="311" mass="35203">MKHIGEFQLIKQLTKILEIKDKNVLVGFGDDCACVNVESKKLVFTADIQIENVHFLKDKVKPTQLGWKLISVNVSDVVACGGVPKWAVISIAVPKNINIKWLKEVYEGIKKALDFYKFDIIGGNTSSSSEIIFDLFLTGETEKFVSRSGAKPGDYVFISGHTGLSRAGLELLLMDKKDYEDFEKRLIKTHLEPVARIDLQEKISRYATACIDISDGLVGDLGHISENSKVKIILEKEKIPISADLEKYCKKYNKNPYDYILYGGEDYQLAFTIKKEDIIHFKNEFLIGIVEKGEGIYLDNKKLKEKGFEHI</sequence>
<dbReference type="PANTHER" id="PTHR30270:SF0">
    <property type="entry name" value="THIAMINE-MONOPHOSPHATE KINASE"/>
    <property type="match status" value="1"/>
</dbReference>
<dbReference type="PIRSF" id="PIRSF005303">
    <property type="entry name" value="Thiam_monoph_kin"/>
    <property type="match status" value="1"/>
</dbReference>
<protein>
    <recommendedName>
        <fullName evidence="2">Thiamine-monophosphate kinase</fullName>
        <shortName evidence="2">TMP kinase</shortName>
        <shortName evidence="2">Thiamine-phosphate kinase</shortName>
        <ecNumber evidence="2">2.7.4.16</ecNumber>
    </recommendedName>
</protein>
<dbReference type="Pfam" id="PF00586">
    <property type="entry name" value="AIRS"/>
    <property type="match status" value="1"/>
</dbReference>
<keyword evidence="5" id="KW-1185">Reference proteome</keyword>
<feature type="domain" description="PurM-like N-terminal" evidence="3">
    <location>
        <begin position="29"/>
        <end position="140"/>
    </location>
</feature>
<comment type="miscellaneous">
    <text evidence="2">Reaction mechanism of ThiL seems to utilize a direct, inline transfer of the gamma-phosphate of ATP to TMP rather than a phosphorylated enzyme intermediate.</text>
</comment>
<dbReference type="InterPro" id="IPR006283">
    <property type="entry name" value="ThiL-like"/>
</dbReference>
<keyword evidence="2 4" id="KW-0418">Kinase</keyword>
<feature type="binding site" evidence="2">
    <location>
        <position position="76"/>
    </location>
    <ligand>
        <name>Mg(2+)</name>
        <dbReference type="ChEBI" id="CHEBI:18420"/>
        <label>4</label>
    </ligand>
</feature>
<reference evidence="4 5" key="1">
    <citation type="submission" date="2018-10" db="EMBL/GenBank/DDBJ databases">
        <title>Genomic Encyclopedia of Archaeal and Bacterial Type Strains, Phase II (KMG-II): from individual species to whole genera.</title>
        <authorList>
            <person name="Goeker M."/>
        </authorList>
    </citation>
    <scope>NUCLEOTIDE SEQUENCE [LARGE SCALE GENOMIC DNA]</scope>
    <source>
        <strain evidence="4 5">VM1</strain>
    </source>
</reference>
<evidence type="ECO:0000259" key="3">
    <source>
        <dbReference type="Pfam" id="PF00586"/>
    </source>
</evidence>
<keyword evidence="2" id="KW-0067">ATP-binding</keyword>
<feature type="binding site" evidence="2">
    <location>
        <position position="31"/>
    </location>
    <ligand>
        <name>Mg(2+)</name>
        <dbReference type="ChEBI" id="CHEBI:18420"/>
        <label>3</label>
    </ligand>
</feature>
<feature type="binding site" evidence="2">
    <location>
        <position position="45"/>
    </location>
    <ligand>
        <name>Mg(2+)</name>
        <dbReference type="ChEBI" id="CHEBI:18420"/>
        <label>4</label>
    </ligand>
</feature>
<evidence type="ECO:0000313" key="5">
    <source>
        <dbReference type="Proteomes" id="UP000280842"/>
    </source>
</evidence>
<feature type="binding site" evidence="2">
    <location>
        <position position="54"/>
    </location>
    <ligand>
        <name>substrate</name>
    </ligand>
</feature>
<keyword evidence="2" id="KW-0479">Metal-binding</keyword>
<dbReference type="GO" id="GO:0009030">
    <property type="term" value="F:thiamine-phosphate kinase activity"/>
    <property type="evidence" value="ECO:0007669"/>
    <property type="project" value="UniProtKB-UniRule"/>
</dbReference>
<comment type="function">
    <text evidence="2">Catalyzes the ATP-dependent phosphorylation of thiamine-monophosphate (TMP) to form thiamine-pyrophosphate (TPP), the active form of vitamin B1.</text>
</comment>
<dbReference type="Proteomes" id="UP000280842">
    <property type="component" value="Unassembled WGS sequence"/>
</dbReference>
<proteinExistence type="inferred from homology"/>
<feature type="binding site" evidence="2">
    <location>
        <position position="212"/>
    </location>
    <ligand>
        <name>Mg(2+)</name>
        <dbReference type="ChEBI" id="CHEBI:18420"/>
        <label>3</label>
    </ligand>
</feature>
<dbReference type="GO" id="GO:0009229">
    <property type="term" value="P:thiamine diphosphate biosynthetic process"/>
    <property type="evidence" value="ECO:0007669"/>
    <property type="project" value="UniProtKB-UniRule"/>
</dbReference>
<comment type="catalytic activity">
    <reaction evidence="2">
        <text>thiamine phosphate + ATP = thiamine diphosphate + ADP</text>
        <dbReference type="Rhea" id="RHEA:15913"/>
        <dbReference type="ChEBI" id="CHEBI:30616"/>
        <dbReference type="ChEBI" id="CHEBI:37575"/>
        <dbReference type="ChEBI" id="CHEBI:58937"/>
        <dbReference type="ChEBI" id="CHEBI:456216"/>
        <dbReference type="EC" id="2.7.4.16"/>
    </reaction>
</comment>
<comment type="caution">
    <text evidence="4">The sequence shown here is derived from an EMBL/GenBank/DDBJ whole genome shotgun (WGS) entry which is preliminary data.</text>
</comment>
<comment type="pathway">
    <text evidence="2">Cofactor biosynthesis; thiamine diphosphate biosynthesis; thiamine diphosphate from thiamine phosphate: step 1/1.</text>
</comment>
<evidence type="ECO:0000256" key="2">
    <source>
        <dbReference type="HAMAP-Rule" id="MF_02128"/>
    </source>
</evidence>
<dbReference type="GO" id="GO:0005524">
    <property type="term" value="F:ATP binding"/>
    <property type="evidence" value="ECO:0007669"/>
    <property type="project" value="UniProtKB-UniRule"/>
</dbReference>
<feature type="binding site" evidence="2">
    <location>
        <position position="124"/>
    </location>
    <ligand>
        <name>Mg(2+)</name>
        <dbReference type="ChEBI" id="CHEBI:18420"/>
        <label>1</label>
    </ligand>
</feature>
<keyword evidence="2" id="KW-0547">Nucleotide-binding</keyword>
<organism evidence="4 5">
    <name type="scientific">Hydrogenothermus marinus</name>
    <dbReference type="NCBI Taxonomy" id="133270"/>
    <lineage>
        <taxon>Bacteria</taxon>
        <taxon>Pseudomonadati</taxon>
        <taxon>Aquificota</taxon>
        <taxon>Aquificia</taxon>
        <taxon>Aquificales</taxon>
        <taxon>Hydrogenothermaceae</taxon>
        <taxon>Hydrogenothermus</taxon>
    </lineage>
</organism>
<dbReference type="NCBIfam" id="TIGR01379">
    <property type="entry name" value="thiL"/>
    <property type="match status" value="1"/>
</dbReference>
<keyword evidence="1 2" id="KW-0784">Thiamine biosynthesis</keyword>
<feature type="binding site" evidence="2">
    <location>
        <position position="147"/>
    </location>
    <ligand>
        <name>ATP</name>
        <dbReference type="ChEBI" id="CHEBI:30616"/>
    </ligand>
</feature>
<feature type="binding site" evidence="2">
    <location>
        <position position="76"/>
    </location>
    <ligand>
        <name>Mg(2+)</name>
        <dbReference type="ChEBI" id="CHEBI:18420"/>
        <label>3</label>
    </ligand>
</feature>
<comment type="similarity">
    <text evidence="2">Belongs to the thiamine-monophosphate kinase family.</text>
</comment>
<accession>A0A3M0BFV9</accession>
<name>A0A3M0BFV9_9AQUI</name>
<dbReference type="EC" id="2.7.4.16" evidence="2"/>
<feature type="binding site" evidence="2">
    <location>
        <position position="214"/>
    </location>
    <ligand>
        <name>ATP</name>
        <dbReference type="ChEBI" id="CHEBI:30616"/>
    </ligand>
</feature>
<feature type="binding site" evidence="2">
    <location>
        <begin position="123"/>
        <end position="124"/>
    </location>
    <ligand>
        <name>ATP</name>
        <dbReference type="ChEBI" id="CHEBI:30616"/>
    </ligand>
</feature>
<dbReference type="Gene3D" id="3.90.650.10">
    <property type="entry name" value="PurM-like C-terminal domain"/>
    <property type="match status" value="1"/>
</dbReference>
<dbReference type="EMBL" id="REFO01000012">
    <property type="protein sequence ID" value="RMA96041.1"/>
    <property type="molecule type" value="Genomic_DNA"/>
</dbReference>
<dbReference type="SUPFAM" id="SSF55326">
    <property type="entry name" value="PurM N-terminal domain-like"/>
    <property type="match status" value="1"/>
</dbReference>
<dbReference type="AlphaFoldDB" id="A0A3M0BFV9"/>
<dbReference type="PANTHER" id="PTHR30270">
    <property type="entry name" value="THIAMINE-MONOPHOSPHATE KINASE"/>
    <property type="match status" value="1"/>
</dbReference>
<evidence type="ECO:0000313" key="4">
    <source>
        <dbReference type="EMBL" id="RMA96041.1"/>
    </source>
</evidence>
<dbReference type="GO" id="GO:0000287">
    <property type="term" value="F:magnesium ion binding"/>
    <property type="evidence" value="ECO:0007669"/>
    <property type="project" value="UniProtKB-UniRule"/>
</dbReference>
<feature type="binding site" evidence="2">
    <location>
        <position position="47"/>
    </location>
    <ligand>
        <name>Mg(2+)</name>
        <dbReference type="ChEBI" id="CHEBI:18420"/>
        <label>1</label>
    </ligand>
</feature>
<dbReference type="OrthoDB" id="9802811at2"/>
<keyword evidence="2" id="KW-0460">Magnesium</keyword>
<dbReference type="Gene3D" id="3.30.1330.10">
    <property type="entry name" value="PurM-like, N-terminal domain"/>
    <property type="match status" value="1"/>
</dbReference>
<dbReference type="InterPro" id="IPR016188">
    <property type="entry name" value="PurM-like_N"/>
</dbReference>
<dbReference type="CDD" id="cd02194">
    <property type="entry name" value="ThiL"/>
    <property type="match status" value="1"/>
</dbReference>
<feature type="binding site" evidence="2">
    <location>
        <position position="31"/>
    </location>
    <ligand>
        <name>Mg(2+)</name>
        <dbReference type="ChEBI" id="CHEBI:18420"/>
        <label>4</label>
    </ligand>
</feature>
<dbReference type="SUPFAM" id="SSF56042">
    <property type="entry name" value="PurM C-terminal domain-like"/>
    <property type="match status" value="1"/>
</dbReference>
<dbReference type="UniPathway" id="UPA00060">
    <property type="reaction ID" value="UER00142"/>
</dbReference>
<feature type="binding site" evidence="2">
    <location>
        <position position="47"/>
    </location>
    <ligand>
        <name>Mg(2+)</name>
        <dbReference type="ChEBI" id="CHEBI:18420"/>
        <label>2</label>
    </ligand>
</feature>
<feature type="binding site" evidence="2">
    <location>
        <position position="308"/>
    </location>
    <ligand>
        <name>substrate</name>
    </ligand>
</feature>
<feature type="binding site" evidence="2">
    <location>
        <position position="106"/>
    </location>
    <ligand>
        <name>ATP</name>
        <dbReference type="ChEBI" id="CHEBI:30616"/>
    </ligand>
</feature>
<dbReference type="InterPro" id="IPR036921">
    <property type="entry name" value="PurM-like_N_sf"/>
</dbReference>
<dbReference type="HAMAP" id="MF_02128">
    <property type="entry name" value="TMP_kinase"/>
    <property type="match status" value="1"/>
</dbReference>
<dbReference type="GO" id="GO:0009228">
    <property type="term" value="P:thiamine biosynthetic process"/>
    <property type="evidence" value="ECO:0007669"/>
    <property type="project" value="UniProtKB-KW"/>
</dbReference>
<dbReference type="InterPro" id="IPR036676">
    <property type="entry name" value="PurM-like_C_sf"/>
</dbReference>
<evidence type="ECO:0000256" key="1">
    <source>
        <dbReference type="ARBA" id="ARBA00022977"/>
    </source>
</evidence>
<comment type="caution">
    <text evidence="2">Lacks conserved residue(s) required for the propagation of feature annotation.</text>
</comment>
<feature type="binding site" evidence="2">
    <location>
        <position position="265"/>
    </location>
    <ligand>
        <name>substrate</name>
    </ligand>
</feature>
<keyword evidence="2" id="KW-0808">Transferase</keyword>
<gene>
    <name evidence="2" type="primary">thiL</name>
    <name evidence="4" type="ORF">CLV39_1052</name>
</gene>
<dbReference type="RefSeq" id="WP_121923179.1">
    <property type="nucleotide sequence ID" value="NZ_REFO01000012.1"/>
</dbReference>